<organism evidence="4 5">
    <name type="scientific">Tanacetum coccineum</name>
    <dbReference type="NCBI Taxonomy" id="301880"/>
    <lineage>
        <taxon>Eukaryota</taxon>
        <taxon>Viridiplantae</taxon>
        <taxon>Streptophyta</taxon>
        <taxon>Embryophyta</taxon>
        <taxon>Tracheophyta</taxon>
        <taxon>Spermatophyta</taxon>
        <taxon>Magnoliopsida</taxon>
        <taxon>eudicotyledons</taxon>
        <taxon>Gunneridae</taxon>
        <taxon>Pentapetalae</taxon>
        <taxon>asterids</taxon>
        <taxon>campanulids</taxon>
        <taxon>Asterales</taxon>
        <taxon>Asteraceae</taxon>
        <taxon>Asteroideae</taxon>
        <taxon>Anthemideae</taxon>
        <taxon>Anthemidinae</taxon>
        <taxon>Tanacetum</taxon>
    </lineage>
</organism>
<keyword evidence="3" id="KW-0560">Oxidoreductase</keyword>
<gene>
    <name evidence="4" type="ORF">Tco_0628263</name>
</gene>
<evidence type="ECO:0000313" key="5">
    <source>
        <dbReference type="Proteomes" id="UP001151760"/>
    </source>
</evidence>
<comment type="similarity">
    <text evidence="1">Belongs to the short-chain dehydrogenases/reductases (SDR) family.</text>
</comment>
<dbReference type="Pfam" id="PF00106">
    <property type="entry name" value="adh_short"/>
    <property type="match status" value="1"/>
</dbReference>
<evidence type="ECO:0000256" key="1">
    <source>
        <dbReference type="ARBA" id="ARBA00006484"/>
    </source>
</evidence>
<evidence type="ECO:0000256" key="3">
    <source>
        <dbReference type="ARBA" id="ARBA00023002"/>
    </source>
</evidence>
<dbReference type="Gene3D" id="3.40.50.720">
    <property type="entry name" value="NAD(P)-binding Rossmann-like Domain"/>
    <property type="match status" value="1"/>
</dbReference>
<dbReference type="PANTHER" id="PTHR43490:SF135">
    <property type="entry name" value="OS02G0640800 PROTEIN"/>
    <property type="match status" value="1"/>
</dbReference>
<reference evidence="4" key="1">
    <citation type="journal article" date="2022" name="Int. J. Mol. Sci.">
        <title>Draft Genome of Tanacetum Coccineum: Genomic Comparison of Closely Related Tanacetum-Family Plants.</title>
        <authorList>
            <person name="Yamashiro T."/>
            <person name="Shiraishi A."/>
            <person name="Nakayama K."/>
            <person name="Satake H."/>
        </authorList>
    </citation>
    <scope>NUCLEOTIDE SEQUENCE</scope>
</reference>
<sequence length="205" mass="22762">MVISSPCLIDIKNWLVQSKRLLLTSPKQTALGKDISNPLIVDSLLKTIWLSMHHVIAMKHWLFQSKRLLLLLLVLLSAANEEYCQYIVSTASIVSVVSISLDLSRLATTLNRLERSIQTGIYNVYVWGRARSGGNKGIGLEICRQLALIGVEVVLTSRNESLGVEAIEKLNILGNSNVTFHQLDITDSSNIACLAKFVESNFKKL</sequence>
<dbReference type="InterPro" id="IPR002347">
    <property type="entry name" value="SDR_fam"/>
</dbReference>
<proteinExistence type="inferred from homology"/>
<dbReference type="Proteomes" id="UP001151760">
    <property type="component" value="Unassembled WGS sequence"/>
</dbReference>
<reference evidence="4" key="2">
    <citation type="submission" date="2022-01" db="EMBL/GenBank/DDBJ databases">
        <authorList>
            <person name="Yamashiro T."/>
            <person name="Shiraishi A."/>
            <person name="Satake H."/>
            <person name="Nakayama K."/>
        </authorList>
    </citation>
    <scope>NUCLEOTIDE SEQUENCE</scope>
</reference>
<evidence type="ECO:0000313" key="4">
    <source>
        <dbReference type="EMBL" id="GJS54901.1"/>
    </source>
</evidence>
<keyword evidence="5" id="KW-1185">Reference proteome</keyword>
<accession>A0ABQ4WQK7</accession>
<evidence type="ECO:0000256" key="2">
    <source>
        <dbReference type="ARBA" id="ARBA00022857"/>
    </source>
</evidence>
<keyword evidence="2" id="KW-0521">NADP</keyword>
<dbReference type="SUPFAM" id="SSF51735">
    <property type="entry name" value="NAD(P)-binding Rossmann-fold domains"/>
    <property type="match status" value="1"/>
</dbReference>
<dbReference type="PANTHER" id="PTHR43490">
    <property type="entry name" value="(+)-NEOMENTHOL DEHYDROGENASE"/>
    <property type="match status" value="1"/>
</dbReference>
<dbReference type="EMBL" id="BQNB010008832">
    <property type="protein sequence ID" value="GJS54901.1"/>
    <property type="molecule type" value="Genomic_DNA"/>
</dbReference>
<dbReference type="InterPro" id="IPR036291">
    <property type="entry name" value="NAD(P)-bd_dom_sf"/>
</dbReference>
<name>A0ABQ4WQK7_9ASTR</name>
<protein>
    <submittedName>
        <fullName evidence="4">Glucose/ribitol dehydrogenase</fullName>
    </submittedName>
</protein>
<comment type="caution">
    <text evidence="4">The sequence shown here is derived from an EMBL/GenBank/DDBJ whole genome shotgun (WGS) entry which is preliminary data.</text>
</comment>